<dbReference type="STRING" id="69279.BG36_19040"/>
<dbReference type="EMBL" id="JENY01000042">
    <property type="protein sequence ID" value="EXL01490.1"/>
    <property type="molecule type" value="Genomic_DNA"/>
</dbReference>
<accession>A0A011UZ87</accession>
<comment type="caution">
    <text evidence="1">The sequence shown here is derived from an EMBL/GenBank/DDBJ whole genome shotgun (WGS) entry which is preliminary data.</text>
</comment>
<evidence type="ECO:0000313" key="2">
    <source>
        <dbReference type="Proteomes" id="UP000019849"/>
    </source>
</evidence>
<dbReference type="AlphaFoldDB" id="A0A011UZ87"/>
<dbReference type="HOGENOM" id="CLU_129682_0_0_5"/>
<name>A0A011UZ87_9HYPH</name>
<dbReference type="Gene3D" id="3.10.450.50">
    <property type="match status" value="1"/>
</dbReference>
<gene>
    <name evidence="1" type="ORF">BG36_19040</name>
</gene>
<evidence type="ECO:0008006" key="3">
    <source>
        <dbReference type="Google" id="ProtNLM"/>
    </source>
</evidence>
<dbReference type="RefSeq" id="WP_035033059.1">
    <property type="nucleotide sequence ID" value="NZ_KK073913.1"/>
</dbReference>
<dbReference type="eggNOG" id="COG1942">
    <property type="taxonomic scope" value="Bacteria"/>
</dbReference>
<proteinExistence type="predicted"/>
<dbReference type="Proteomes" id="UP000019849">
    <property type="component" value="Unassembled WGS sequence"/>
</dbReference>
<sequence length="132" mass="14824">MIPDTKNAQVVGLYLEAMQTDDVETVLRLSIPEAPLEYPGGRRFENVTDLLAWSHGRHSFVRHNIERVDEIAVGRTATLYVSGTLHGDLTGKESFAGVRFIYRFILKDGLVAETVLWSDMADFLRQRASKSA</sequence>
<dbReference type="SUPFAM" id="SSF54427">
    <property type="entry name" value="NTF2-like"/>
    <property type="match status" value="1"/>
</dbReference>
<protein>
    <recommendedName>
        <fullName evidence="3">SnoaL-like domain-containing protein</fullName>
    </recommendedName>
</protein>
<organism evidence="1 2">
    <name type="scientific">Aquamicrobium defluvii</name>
    <dbReference type="NCBI Taxonomy" id="69279"/>
    <lineage>
        <taxon>Bacteria</taxon>
        <taxon>Pseudomonadati</taxon>
        <taxon>Pseudomonadota</taxon>
        <taxon>Alphaproteobacteria</taxon>
        <taxon>Hyphomicrobiales</taxon>
        <taxon>Phyllobacteriaceae</taxon>
        <taxon>Aquamicrobium</taxon>
    </lineage>
</organism>
<evidence type="ECO:0000313" key="1">
    <source>
        <dbReference type="EMBL" id="EXL01490.1"/>
    </source>
</evidence>
<dbReference type="InterPro" id="IPR032710">
    <property type="entry name" value="NTF2-like_dom_sf"/>
</dbReference>
<reference evidence="1 2" key="1">
    <citation type="submission" date="2014-02" db="EMBL/GenBank/DDBJ databases">
        <title>Aquamicrobium defluvii Genome sequencing.</title>
        <authorList>
            <person name="Wang X."/>
        </authorList>
    </citation>
    <scope>NUCLEOTIDE SEQUENCE [LARGE SCALE GENOMIC DNA]</scope>
    <source>
        <strain evidence="1 2">W13Z1</strain>
    </source>
</reference>